<name>A0A4Q7V5B2_PSEST</name>
<dbReference type="Proteomes" id="UP000291591">
    <property type="component" value="Unassembled WGS sequence"/>
</dbReference>
<feature type="region of interest" description="Disordered" evidence="2">
    <location>
        <begin position="161"/>
        <end position="187"/>
    </location>
</feature>
<dbReference type="InterPro" id="IPR002539">
    <property type="entry name" value="MaoC-like_dom"/>
</dbReference>
<proteinExistence type="inferred from homology"/>
<dbReference type="Pfam" id="PF01575">
    <property type="entry name" value="MaoC_dehydratas"/>
    <property type="match status" value="1"/>
</dbReference>
<dbReference type="SUPFAM" id="SSF54637">
    <property type="entry name" value="Thioesterase/thiol ester dehydrase-isomerase"/>
    <property type="match status" value="2"/>
</dbReference>
<dbReference type="OrthoDB" id="9774179at2"/>
<dbReference type="Gene3D" id="3.10.129.10">
    <property type="entry name" value="Hotdog Thioesterase"/>
    <property type="match status" value="1"/>
</dbReference>
<protein>
    <submittedName>
        <fullName evidence="4">Acyl dehydratase</fullName>
    </submittedName>
</protein>
<comment type="similarity">
    <text evidence="1">Belongs to the enoyl-CoA hydratase/isomerase family.</text>
</comment>
<evidence type="ECO:0000256" key="2">
    <source>
        <dbReference type="SAM" id="MobiDB-lite"/>
    </source>
</evidence>
<feature type="domain" description="MaoC-like" evidence="3">
    <location>
        <begin position="189"/>
        <end position="270"/>
    </location>
</feature>
<dbReference type="PANTHER" id="PTHR43841">
    <property type="entry name" value="3-HYDROXYACYL-THIOESTER DEHYDRATASE HTDX-RELATED"/>
    <property type="match status" value="1"/>
</dbReference>
<evidence type="ECO:0000259" key="3">
    <source>
        <dbReference type="Pfam" id="PF01575"/>
    </source>
</evidence>
<dbReference type="AlphaFoldDB" id="A0A4Q7V5B2"/>
<dbReference type="EMBL" id="SHKL01000001">
    <property type="protein sequence ID" value="RZT88908.1"/>
    <property type="molecule type" value="Genomic_DNA"/>
</dbReference>
<sequence length="295" mass="31063">MTASVDRKVTELDGPPSLGPLYTRAAAGAALPGGGGRELPAREIVRRGVTVEQDHLADYALACGFGIGGALPLTYPHVLAFPLQVVLMADRSFPLPLPGLVHLANRITAHRAVTPADTLDLRVHADRFVTHAKGAQVDLVAEARVGDEVVWEGRSTYLSRGAKASAEKEPGTDIAEAPTPTGTGTATWKVAGDTGRRYAAASGDVNPIHLHPLTAKAMGFPRAIAHGMWTAARAVAALQGRIPDAATYDVVFRKPLLLPSTVELVTEQDGDDWSLAVRAAKKPEKVHLAGRVTPA</sequence>
<reference evidence="4 5" key="1">
    <citation type="submission" date="2019-02" db="EMBL/GenBank/DDBJ databases">
        <title>Sequencing the genomes of 1000 actinobacteria strains.</title>
        <authorList>
            <person name="Klenk H.-P."/>
        </authorList>
    </citation>
    <scope>NUCLEOTIDE SEQUENCE [LARGE SCALE GENOMIC DNA]</scope>
    <source>
        <strain evidence="4 5">DSM 45779</strain>
    </source>
</reference>
<dbReference type="PANTHER" id="PTHR43841:SF1">
    <property type="entry name" value="3-HYDROXYACYL-THIOESTER DEHYDRATASE X"/>
    <property type="match status" value="1"/>
</dbReference>
<accession>A0A4Q7V5B2</accession>
<evidence type="ECO:0000313" key="4">
    <source>
        <dbReference type="EMBL" id="RZT88908.1"/>
    </source>
</evidence>
<organism evidence="4 5">
    <name type="scientific">Pseudonocardia sediminis</name>
    <dbReference type="NCBI Taxonomy" id="1397368"/>
    <lineage>
        <taxon>Bacteria</taxon>
        <taxon>Bacillati</taxon>
        <taxon>Actinomycetota</taxon>
        <taxon>Actinomycetes</taxon>
        <taxon>Pseudonocardiales</taxon>
        <taxon>Pseudonocardiaceae</taxon>
        <taxon>Pseudonocardia</taxon>
    </lineage>
</organism>
<dbReference type="RefSeq" id="WP_130293046.1">
    <property type="nucleotide sequence ID" value="NZ_SHKL01000001.1"/>
</dbReference>
<dbReference type="InterPro" id="IPR029069">
    <property type="entry name" value="HotDog_dom_sf"/>
</dbReference>
<feature type="compositionally biased region" description="Low complexity" evidence="2">
    <location>
        <begin position="177"/>
        <end position="187"/>
    </location>
</feature>
<comment type="caution">
    <text evidence="4">The sequence shown here is derived from an EMBL/GenBank/DDBJ whole genome shotgun (WGS) entry which is preliminary data.</text>
</comment>
<evidence type="ECO:0000313" key="5">
    <source>
        <dbReference type="Proteomes" id="UP000291591"/>
    </source>
</evidence>
<evidence type="ECO:0000256" key="1">
    <source>
        <dbReference type="ARBA" id="ARBA00005254"/>
    </source>
</evidence>
<keyword evidence="5" id="KW-1185">Reference proteome</keyword>
<gene>
    <name evidence="4" type="ORF">EV383_5862</name>
</gene>